<dbReference type="RefSeq" id="WP_160730411.1">
    <property type="nucleotide sequence ID" value="NZ_WTYP01000001.1"/>
</dbReference>
<keyword evidence="1" id="KW-0732">Signal</keyword>
<evidence type="ECO:0000256" key="1">
    <source>
        <dbReference type="SAM" id="SignalP"/>
    </source>
</evidence>
<name>A0A6I4V5Q4_9SPHN</name>
<dbReference type="Proteomes" id="UP000471435">
    <property type="component" value="Unassembled WGS sequence"/>
</dbReference>
<organism evidence="2 3">
    <name type="scientific">Pontixanthobacter luteolus</name>
    <dbReference type="NCBI Taxonomy" id="295089"/>
    <lineage>
        <taxon>Bacteria</taxon>
        <taxon>Pseudomonadati</taxon>
        <taxon>Pseudomonadota</taxon>
        <taxon>Alphaproteobacteria</taxon>
        <taxon>Sphingomonadales</taxon>
        <taxon>Erythrobacteraceae</taxon>
        <taxon>Pontixanthobacter</taxon>
    </lineage>
</organism>
<proteinExistence type="predicted"/>
<gene>
    <name evidence="2" type="ORF">GRI43_07690</name>
</gene>
<comment type="caution">
    <text evidence="2">The sequence shown here is derived from an EMBL/GenBank/DDBJ whole genome shotgun (WGS) entry which is preliminary data.</text>
</comment>
<accession>A0A6I4V5Q4</accession>
<dbReference type="OrthoDB" id="7503769at2"/>
<dbReference type="AlphaFoldDB" id="A0A6I4V5Q4"/>
<feature type="signal peptide" evidence="1">
    <location>
        <begin position="1"/>
        <end position="25"/>
    </location>
</feature>
<feature type="chain" id="PRO_5026156515" evidence="1">
    <location>
        <begin position="26"/>
        <end position="275"/>
    </location>
</feature>
<evidence type="ECO:0000313" key="2">
    <source>
        <dbReference type="EMBL" id="MXP47272.1"/>
    </source>
</evidence>
<sequence>MITRLVFTFALCVSLALALPNAALAQDGVNFQHFRKGADIEIASDRAYLLIRMPATSVSTKLQPVFLRKPSEQELGGYRAAKQQAYNEALKNDEDIGPLETFAFEYSEAINLYQLENGRFYSKEGNDRIFVIAVQPGEYVFYGLGFNKYLWQCNCMGTVSFGAKAGRVTNLGSILIDLAWSESEFPELAQDTGLGKKMRQDYPMFAAGVRPPVGNSVPGQLARLSVEAAEYEAAGSFLEPARLLANRLAPIPGVLAYDAGNVIDAKTGRTVPKRF</sequence>
<protein>
    <submittedName>
        <fullName evidence="2">Uncharacterized protein</fullName>
    </submittedName>
</protein>
<keyword evidence="3" id="KW-1185">Reference proteome</keyword>
<dbReference type="EMBL" id="WTYP01000001">
    <property type="protein sequence ID" value="MXP47272.1"/>
    <property type="molecule type" value="Genomic_DNA"/>
</dbReference>
<evidence type="ECO:0000313" key="3">
    <source>
        <dbReference type="Proteomes" id="UP000471435"/>
    </source>
</evidence>
<reference evidence="2 3" key="1">
    <citation type="submission" date="2019-12" db="EMBL/GenBank/DDBJ databases">
        <title>Genomic-based taxomic classification of the family Erythrobacteraceae.</title>
        <authorList>
            <person name="Xu L."/>
        </authorList>
    </citation>
    <scope>NUCLEOTIDE SEQUENCE [LARGE SCALE GENOMIC DNA]</scope>
    <source>
        <strain evidence="2 3">SW-109</strain>
    </source>
</reference>